<dbReference type="EMBL" id="CABVHO010000004">
    <property type="protein sequence ID" value="VVN52332.1"/>
    <property type="molecule type" value="Genomic_DNA"/>
</dbReference>
<feature type="transmembrane region" description="Helical" evidence="1">
    <location>
        <begin position="39"/>
        <end position="57"/>
    </location>
</feature>
<gene>
    <name evidence="2" type="ORF">PS685_00919</name>
</gene>
<organism evidence="2 3">
    <name type="scientific">Pseudomonas fluorescens</name>
    <dbReference type="NCBI Taxonomy" id="294"/>
    <lineage>
        <taxon>Bacteria</taxon>
        <taxon>Pseudomonadati</taxon>
        <taxon>Pseudomonadota</taxon>
        <taxon>Gammaproteobacteria</taxon>
        <taxon>Pseudomonadales</taxon>
        <taxon>Pseudomonadaceae</taxon>
        <taxon>Pseudomonas</taxon>
    </lineage>
</organism>
<keyword evidence="1" id="KW-0472">Membrane</keyword>
<keyword evidence="1" id="KW-0812">Transmembrane</keyword>
<protein>
    <submittedName>
        <fullName evidence="2">Uncharacterized protein</fullName>
    </submittedName>
</protein>
<reference evidence="2 3" key="1">
    <citation type="submission" date="2019-09" db="EMBL/GenBank/DDBJ databases">
        <authorList>
            <person name="Chandra G."/>
            <person name="Truman W A."/>
        </authorList>
    </citation>
    <scope>NUCLEOTIDE SEQUENCE [LARGE SCALE GENOMIC DNA]</scope>
    <source>
        <strain evidence="2">PS685</strain>
    </source>
</reference>
<proteinExistence type="predicted"/>
<dbReference type="Proteomes" id="UP000326437">
    <property type="component" value="Unassembled WGS sequence"/>
</dbReference>
<keyword evidence="1" id="KW-1133">Transmembrane helix</keyword>
<feature type="transmembrane region" description="Helical" evidence="1">
    <location>
        <begin position="7"/>
        <end position="33"/>
    </location>
</feature>
<sequence>MAVFINFAVYLIWVEINIVATAAIASILVAAFATFFTRAGLMLTACSSTLIYAAIVTY</sequence>
<accession>A0A5E6YEG8</accession>
<name>A0A5E6YEG8_PSEFL</name>
<evidence type="ECO:0000313" key="2">
    <source>
        <dbReference type="EMBL" id="VVN52332.1"/>
    </source>
</evidence>
<dbReference type="AlphaFoldDB" id="A0A5E6YEG8"/>
<evidence type="ECO:0000313" key="3">
    <source>
        <dbReference type="Proteomes" id="UP000326437"/>
    </source>
</evidence>
<evidence type="ECO:0000256" key="1">
    <source>
        <dbReference type="SAM" id="Phobius"/>
    </source>
</evidence>